<dbReference type="GO" id="GO:0015074">
    <property type="term" value="P:DNA integration"/>
    <property type="evidence" value="ECO:0007669"/>
    <property type="project" value="UniProtKB-KW"/>
</dbReference>
<evidence type="ECO:0000256" key="4">
    <source>
        <dbReference type="ARBA" id="ARBA00023172"/>
    </source>
</evidence>
<sequence>MSGAFNHPGMHVGDFKVPLNSTQVKTKQPGTHADGGGLYLVVRESGERVWAFRFTAPDGKRATMEFAGVGDKEGQLGLTEARDQARAYRLALKKNGIDPRHKKKIDAKGGKSFKEYWGEKAPGWCVGKHRDELKSWERSLRDIPILHDLKLHEIDTPQVIEALKGIWWEKPITANRTRERIEKVLDAAKVEKYRAGENPAAWRGNLKLVLPSARKLNKKRGHASVPYAKAPALMVELHNDPGRVARCVEVGILTVTRSQEIRLMEWDEINFDKKTWLIPADKMKIKGDGEEKPKDHLVPLTDQAIAIIKSMPRLGRYVFPSDHAIEHQPFFPNALTNCIKRAGFAFTMHGMRTTFRNWGADSKEHNFRREVLEFCLSHRVGDEAELSYWDSDMIDRRRVVMEAWSRFMKPNVKLKSTRTGRVVPVPDGRRPRARLR</sequence>
<dbReference type="OrthoDB" id="9795573at2"/>
<dbReference type="GO" id="GO:0006310">
    <property type="term" value="P:DNA recombination"/>
    <property type="evidence" value="ECO:0007669"/>
    <property type="project" value="UniProtKB-KW"/>
</dbReference>
<dbReference type="InterPro" id="IPR002104">
    <property type="entry name" value="Integrase_catalytic"/>
</dbReference>
<evidence type="ECO:0000259" key="5">
    <source>
        <dbReference type="Pfam" id="PF00589"/>
    </source>
</evidence>
<dbReference type="InterPro" id="IPR025166">
    <property type="entry name" value="Integrase_DNA_bind_dom"/>
</dbReference>
<reference evidence="8 9" key="1">
    <citation type="submission" date="2016-11" db="EMBL/GenBank/DDBJ databases">
        <authorList>
            <person name="Jaros S."/>
            <person name="Januszkiewicz K."/>
            <person name="Wedrychowicz H."/>
        </authorList>
    </citation>
    <scope>NUCLEOTIDE SEQUENCE [LARGE SCALE GENOMIC DNA]</scope>
    <source>
        <strain evidence="8 9">GAS499</strain>
    </source>
</reference>
<feature type="domain" description="Tyr recombinase" evidence="5">
    <location>
        <begin position="232"/>
        <end position="355"/>
    </location>
</feature>
<evidence type="ECO:0000313" key="9">
    <source>
        <dbReference type="Proteomes" id="UP000189935"/>
    </source>
</evidence>
<dbReference type="Proteomes" id="UP000189935">
    <property type="component" value="Chromosome I"/>
</dbReference>
<keyword evidence="3" id="KW-0238">DNA-binding</keyword>
<dbReference type="Pfam" id="PF22022">
    <property type="entry name" value="Phage_int_M"/>
    <property type="match status" value="1"/>
</dbReference>
<dbReference type="InterPro" id="IPR053876">
    <property type="entry name" value="Phage_int_M"/>
</dbReference>
<protein>
    <submittedName>
        <fullName evidence="8">Integrase</fullName>
    </submittedName>
</protein>
<evidence type="ECO:0000256" key="1">
    <source>
        <dbReference type="ARBA" id="ARBA00008857"/>
    </source>
</evidence>
<name>A0A1M6KNJ1_9BRAD</name>
<dbReference type="Pfam" id="PF00589">
    <property type="entry name" value="Phage_integrase"/>
    <property type="match status" value="1"/>
</dbReference>
<dbReference type="InterPro" id="IPR010998">
    <property type="entry name" value="Integrase_recombinase_N"/>
</dbReference>
<dbReference type="AlphaFoldDB" id="A0A1M6KNJ1"/>
<dbReference type="SUPFAM" id="SSF56349">
    <property type="entry name" value="DNA breaking-rejoining enzymes"/>
    <property type="match status" value="1"/>
</dbReference>
<dbReference type="InterPro" id="IPR011010">
    <property type="entry name" value="DNA_brk_join_enz"/>
</dbReference>
<dbReference type="PANTHER" id="PTHR30629:SF2">
    <property type="entry name" value="PROPHAGE INTEGRASE INTS-RELATED"/>
    <property type="match status" value="1"/>
</dbReference>
<dbReference type="PANTHER" id="PTHR30629">
    <property type="entry name" value="PROPHAGE INTEGRASE"/>
    <property type="match status" value="1"/>
</dbReference>
<evidence type="ECO:0000256" key="3">
    <source>
        <dbReference type="ARBA" id="ARBA00023125"/>
    </source>
</evidence>
<feature type="domain" description="Integrase DNA-binding" evidence="6">
    <location>
        <begin position="19"/>
        <end position="104"/>
    </location>
</feature>
<dbReference type="InterPro" id="IPR013762">
    <property type="entry name" value="Integrase-like_cat_sf"/>
</dbReference>
<evidence type="ECO:0000313" key="8">
    <source>
        <dbReference type="EMBL" id="SHJ60446.1"/>
    </source>
</evidence>
<keyword evidence="2" id="KW-0229">DNA integration</keyword>
<proteinExistence type="inferred from homology"/>
<accession>A0A1M6KNJ1</accession>
<feature type="domain" description="Phage integrase central" evidence="7">
    <location>
        <begin position="114"/>
        <end position="205"/>
    </location>
</feature>
<evidence type="ECO:0000259" key="7">
    <source>
        <dbReference type="Pfam" id="PF22022"/>
    </source>
</evidence>
<dbReference type="Gene3D" id="1.10.150.130">
    <property type="match status" value="1"/>
</dbReference>
<dbReference type="CDD" id="cd00801">
    <property type="entry name" value="INT_P4_C"/>
    <property type="match status" value="1"/>
</dbReference>
<dbReference type="EMBL" id="LT670844">
    <property type="protein sequence ID" value="SHJ60446.1"/>
    <property type="molecule type" value="Genomic_DNA"/>
</dbReference>
<dbReference type="Gene3D" id="1.10.443.10">
    <property type="entry name" value="Intergrase catalytic core"/>
    <property type="match status" value="1"/>
</dbReference>
<comment type="similarity">
    <text evidence="1">Belongs to the 'phage' integrase family.</text>
</comment>
<evidence type="ECO:0000259" key="6">
    <source>
        <dbReference type="Pfam" id="PF13356"/>
    </source>
</evidence>
<dbReference type="InterPro" id="IPR038488">
    <property type="entry name" value="Integrase_DNA-bd_sf"/>
</dbReference>
<organism evidence="8 9">
    <name type="scientific">Bradyrhizobium lablabi</name>
    <dbReference type="NCBI Taxonomy" id="722472"/>
    <lineage>
        <taxon>Bacteria</taxon>
        <taxon>Pseudomonadati</taxon>
        <taxon>Pseudomonadota</taxon>
        <taxon>Alphaproteobacteria</taxon>
        <taxon>Hyphomicrobiales</taxon>
        <taxon>Nitrobacteraceae</taxon>
        <taxon>Bradyrhizobium</taxon>
    </lineage>
</organism>
<dbReference type="Pfam" id="PF13356">
    <property type="entry name" value="Arm-DNA-bind_3"/>
    <property type="match status" value="1"/>
</dbReference>
<evidence type="ECO:0000256" key="2">
    <source>
        <dbReference type="ARBA" id="ARBA00022908"/>
    </source>
</evidence>
<keyword evidence="4" id="KW-0233">DNA recombination</keyword>
<dbReference type="Gene3D" id="3.30.160.390">
    <property type="entry name" value="Integrase, DNA-binding domain"/>
    <property type="match status" value="1"/>
</dbReference>
<gene>
    <name evidence="8" type="ORF">SAMN05444159_1023</name>
</gene>
<dbReference type="InterPro" id="IPR050808">
    <property type="entry name" value="Phage_Integrase"/>
</dbReference>
<dbReference type="GO" id="GO:0003677">
    <property type="term" value="F:DNA binding"/>
    <property type="evidence" value="ECO:0007669"/>
    <property type="project" value="UniProtKB-KW"/>
</dbReference>